<reference evidence="3" key="1">
    <citation type="submission" date="2015-11" db="EMBL/GenBank/DDBJ databases">
        <authorList>
            <consortium name="Cross-ministerial Strategic Innovation Promotion Program (SIP) consortium"/>
            <person name="Tomihama T."/>
            <person name="Ikenaga M."/>
            <person name="Sakai M."/>
            <person name="Okubo T."/>
            <person name="Ikeda S."/>
        </authorList>
    </citation>
    <scope>NUCLEOTIDE SEQUENCE [LARGE SCALE GENOMIC DNA]</scope>
    <source>
        <strain evidence="3">S58</strain>
    </source>
</reference>
<feature type="region of interest" description="Disordered" evidence="1">
    <location>
        <begin position="294"/>
        <end position="315"/>
    </location>
</feature>
<reference evidence="3" key="3">
    <citation type="submission" date="2016-02" db="EMBL/GenBank/DDBJ databases">
        <title>Draft genome of pathogenic Streptomyces sp. in Japan.</title>
        <authorList>
            <person name="Tomihama T."/>
            <person name="Ikenaga M."/>
            <person name="Sakai M."/>
            <person name="Okubo T."/>
            <person name="Ikeda S."/>
        </authorList>
    </citation>
    <scope>NUCLEOTIDE SEQUENCE [LARGE SCALE GENOMIC DNA]</scope>
    <source>
        <strain evidence="3">S58</strain>
    </source>
</reference>
<evidence type="ECO:0000256" key="1">
    <source>
        <dbReference type="SAM" id="MobiDB-lite"/>
    </source>
</evidence>
<reference evidence="2 3" key="2">
    <citation type="journal article" date="2016" name="Genome Announc.">
        <title>Draft Genome Sequences of Streptomyces scabiei S58, Streptomyces turgidiscabies T45, and Streptomyces acidiscabies a10, the Pathogens of Potato Common Scab, Isolated in Japan.</title>
        <authorList>
            <person name="Tomihama T."/>
            <person name="Nishi Y."/>
            <person name="Sakai M."/>
            <person name="Ikenaga M."/>
            <person name="Okubo T."/>
            <person name="Ikeda S."/>
        </authorList>
    </citation>
    <scope>NUCLEOTIDE SEQUENCE [LARGE SCALE GENOMIC DNA]</scope>
    <source>
        <strain evidence="2 3">S58</strain>
    </source>
</reference>
<dbReference type="EMBL" id="BCMM01000021">
    <property type="protein sequence ID" value="GAQ64104.1"/>
    <property type="molecule type" value="Genomic_DNA"/>
</dbReference>
<dbReference type="RefSeq" id="WP_059081644.1">
    <property type="nucleotide sequence ID" value="NZ_BCMM01000021.1"/>
</dbReference>
<organism evidence="2 3">
    <name type="scientific">Streptomyces scabiei</name>
    <dbReference type="NCBI Taxonomy" id="1930"/>
    <lineage>
        <taxon>Bacteria</taxon>
        <taxon>Bacillati</taxon>
        <taxon>Actinomycetota</taxon>
        <taxon>Actinomycetes</taxon>
        <taxon>Kitasatosporales</taxon>
        <taxon>Streptomycetaceae</taxon>
        <taxon>Streptomyces</taxon>
    </lineage>
</organism>
<comment type="caution">
    <text evidence="2">The sequence shown here is derived from an EMBL/GenBank/DDBJ whole genome shotgun (WGS) entry which is preliminary data.</text>
</comment>
<sequence length="315" mass="34816">MSTRNLTPDQRAKIAELIGDAQPATTELLVSFGESIRDRRDHEHPQWEDFYCLNLSSYMGERMAPVLRRLLDAESRAERYRTAWGMARTRAISTGGAADRYAARAREGQEALQHMLFAVIAAQLARKAATDEAVGLRNRVAELEAAERARVRREQRVALVAGIERAEMSDNVADYAQAAELRSELAELEAEAEADASPIPSAAELEHLRNRIAGLETIAGAATEFRVWNADGMGLYVRRAIGTNGFAVLEGRIRAVRGRRAWTSDGWRFTALLSEAEVYCWPDASTALTEAQRLANEDTQAPAVQGDTDVEDGDR</sequence>
<protein>
    <submittedName>
        <fullName evidence="2">Uncharacterized protein</fullName>
    </submittedName>
</protein>
<dbReference type="Proteomes" id="UP000067448">
    <property type="component" value="Unassembled WGS sequence"/>
</dbReference>
<gene>
    <name evidence="2" type="ORF">SsS58_04494</name>
</gene>
<accession>A0A100JR00</accession>
<dbReference type="AlphaFoldDB" id="A0A100JR00"/>
<evidence type="ECO:0000313" key="2">
    <source>
        <dbReference type="EMBL" id="GAQ64104.1"/>
    </source>
</evidence>
<evidence type="ECO:0000313" key="3">
    <source>
        <dbReference type="Proteomes" id="UP000067448"/>
    </source>
</evidence>
<dbReference type="OrthoDB" id="4336683at2"/>
<name>A0A100JR00_STRSC</name>
<proteinExistence type="predicted"/>